<dbReference type="InterPro" id="IPR014883">
    <property type="entry name" value="VRR_NUC"/>
</dbReference>
<evidence type="ECO:0000256" key="2">
    <source>
        <dbReference type="ARBA" id="ARBA00022722"/>
    </source>
</evidence>
<protein>
    <submittedName>
        <fullName evidence="5">Nuclease</fullName>
    </submittedName>
</protein>
<evidence type="ECO:0000259" key="4">
    <source>
        <dbReference type="SMART" id="SM00990"/>
    </source>
</evidence>
<dbReference type="InterPro" id="IPR011856">
    <property type="entry name" value="tRNA_endonuc-like_dom_sf"/>
</dbReference>
<proteinExistence type="predicted"/>
<comment type="cofactor">
    <cofactor evidence="1">
        <name>Mg(2+)</name>
        <dbReference type="ChEBI" id="CHEBI:18420"/>
    </cofactor>
</comment>
<evidence type="ECO:0000256" key="3">
    <source>
        <dbReference type="ARBA" id="ARBA00022801"/>
    </source>
</evidence>
<evidence type="ECO:0000313" key="5">
    <source>
        <dbReference type="EMBL" id="DAF98044.1"/>
    </source>
</evidence>
<reference evidence="5" key="1">
    <citation type="journal article" date="2021" name="Proc. Natl. Acad. Sci. U.S.A.">
        <title>A Catalog of Tens of Thousands of Viruses from Human Metagenomes Reveals Hidden Associations with Chronic Diseases.</title>
        <authorList>
            <person name="Tisza M.J."/>
            <person name="Buck C.B."/>
        </authorList>
    </citation>
    <scope>NUCLEOTIDE SEQUENCE</scope>
    <source>
        <strain evidence="5">CtGsX68</strain>
    </source>
</reference>
<keyword evidence="2" id="KW-0540">Nuclease</keyword>
<keyword evidence="3" id="KW-0378">Hydrolase</keyword>
<accession>A0A8S5UUD9</accession>
<evidence type="ECO:0000256" key="1">
    <source>
        <dbReference type="ARBA" id="ARBA00001946"/>
    </source>
</evidence>
<dbReference type="GO" id="GO:0003676">
    <property type="term" value="F:nucleic acid binding"/>
    <property type="evidence" value="ECO:0007669"/>
    <property type="project" value="InterPro"/>
</dbReference>
<feature type="domain" description="VRR-NUC" evidence="4">
    <location>
        <begin position="37"/>
        <end position="116"/>
    </location>
</feature>
<name>A0A8S5UUD9_9CAUD</name>
<dbReference type="Gene3D" id="3.40.1350.10">
    <property type="match status" value="1"/>
</dbReference>
<dbReference type="GO" id="GO:0004518">
    <property type="term" value="F:nuclease activity"/>
    <property type="evidence" value="ECO:0007669"/>
    <property type="project" value="UniProtKB-KW"/>
</dbReference>
<dbReference type="SMART" id="SM00990">
    <property type="entry name" value="VRR_NUC"/>
    <property type="match status" value="1"/>
</dbReference>
<organism evidence="5">
    <name type="scientific">Siphoviridae sp. ctGsX68</name>
    <dbReference type="NCBI Taxonomy" id="2825417"/>
    <lineage>
        <taxon>Viruses</taxon>
        <taxon>Duplodnaviria</taxon>
        <taxon>Heunggongvirae</taxon>
        <taxon>Uroviricota</taxon>
        <taxon>Caudoviricetes</taxon>
    </lineage>
</organism>
<dbReference type="EMBL" id="BK016141">
    <property type="protein sequence ID" value="DAF98044.1"/>
    <property type="molecule type" value="Genomic_DNA"/>
</dbReference>
<sequence>MNIVCIYKYIRVLSAYNTRARVHEVFLRIWCKKMEKIRESEIERYLVDKVKDIGGLCMKWVSPGNSGVPDRIVIFDKGVYFIELKRPGESPRALQVETIRRLQRQDMIAFVIDEKLKIDKFIKMIDLIDYDTLRDTYTEHYGYDDVGYMYEMFERRGYLNE</sequence>
<dbReference type="GO" id="GO:0016788">
    <property type="term" value="F:hydrolase activity, acting on ester bonds"/>
    <property type="evidence" value="ECO:0007669"/>
    <property type="project" value="InterPro"/>
</dbReference>